<evidence type="ECO:0000313" key="2">
    <source>
        <dbReference type="Proteomes" id="UP000814033"/>
    </source>
</evidence>
<accession>A0ACB8R4S7</accession>
<feature type="non-terminal residue" evidence="1">
    <location>
        <position position="340"/>
    </location>
</feature>
<reference evidence="1" key="1">
    <citation type="submission" date="2021-02" db="EMBL/GenBank/DDBJ databases">
        <authorList>
            <consortium name="DOE Joint Genome Institute"/>
            <person name="Ahrendt S."/>
            <person name="Looney B.P."/>
            <person name="Miyauchi S."/>
            <person name="Morin E."/>
            <person name="Drula E."/>
            <person name="Courty P.E."/>
            <person name="Chicoki N."/>
            <person name="Fauchery L."/>
            <person name="Kohler A."/>
            <person name="Kuo A."/>
            <person name="Labutti K."/>
            <person name="Pangilinan J."/>
            <person name="Lipzen A."/>
            <person name="Riley R."/>
            <person name="Andreopoulos W."/>
            <person name="He G."/>
            <person name="Johnson J."/>
            <person name="Barry K.W."/>
            <person name="Grigoriev I.V."/>
            <person name="Nagy L."/>
            <person name="Hibbett D."/>
            <person name="Henrissat B."/>
            <person name="Matheny P.B."/>
            <person name="Labbe J."/>
            <person name="Martin F."/>
        </authorList>
    </citation>
    <scope>NUCLEOTIDE SEQUENCE</scope>
    <source>
        <strain evidence="1">FP105234-sp</strain>
    </source>
</reference>
<name>A0ACB8R4S7_9AGAM</name>
<gene>
    <name evidence="1" type="ORF">FA95DRAFT_1657528</name>
</gene>
<keyword evidence="2" id="KW-1185">Reference proteome</keyword>
<dbReference type="EMBL" id="MU276352">
    <property type="protein sequence ID" value="KAI0039129.1"/>
    <property type="molecule type" value="Genomic_DNA"/>
</dbReference>
<reference evidence="1" key="2">
    <citation type="journal article" date="2022" name="New Phytol.">
        <title>Evolutionary transition to the ectomycorrhizal habit in the genomes of a hyperdiverse lineage of mushroom-forming fungi.</title>
        <authorList>
            <person name="Looney B."/>
            <person name="Miyauchi S."/>
            <person name="Morin E."/>
            <person name="Drula E."/>
            <person name="Courty P.E."/>
            <person name="Kohler A."/>
            <person name="Kuo A."/>
            <person name="LaButti K."/>
            <person name="Pangilinan J."/>
            <person name="Lipzen A."/>
            <person name="Riley R."/>
            <person name="Andreopoulos W."/>
            <person name="He G."/>
            <person name="Johnson J."/>
            <person name="Nolan M."/>
            <person name="Tritt A."/>
            <person name="Barry K.W."/>
            <person name="Grigoriev I.V."/>
            <person name="Nagy L.G."/>
            <person name="Hibbett D."/>
            <person name="Henrissat B."/>
            <person name="Matheny P.B."/>
            <person name="Labbe J."/>
            <person name="Martin F.M."/>
        </authorList>
    </citation>
    <scope>NUCLEOTIDE SEQUENCE</scope>
    <source>
        <strain evidence="1">FP105234-sp</strain>
    </source>
</reference>
<organism evidence="1 2">
    <name type="scientific">Auriscalpium vulgare</name>
    <dbReference type="NCBI Taxonomy" id="40419"/>
    <lineage>
        <taxon>Eukaryota</taxon>
        <taxon>Fungi</taxon>
        <taxon>Dikarya</taxon>
        <taxon>Basidiomycota</taxon>
        <taxon>Agaricomycotina</taxon>
        <taxon>Agaricomycetes</taxon>
        <taxon>Russulales</taxon>
        <taxon>Auriscalpiaceae</taxon>
        <taxon>Auriscalpium</taxon>
    </lineage>
</organism>
<evidence type="ECO:0000313" key="1">
    <source>
        <dbReference type="EMBL" id="KAI0039129.1"/>
    </source>
</evidence>
<proteinExistence type="predicted"/>
<dbReference type="Proteomes" id="UP000814033">
    <property type="component" value="Unassembled WGS sequence"/>
</dbReference>
<comment type="caution">
    <text evidence="1">The sequence shown here is derived from an EMBL/GenBank/DDBJ whole genome shotgun (WGS) entry which is preliminary data.</text>
</comment>
<sequence length="340" mass="38049">MLFTGYLHVRYQAGQGPNLRGNLPMTRDPSVDAAYYTTEAYIFVRSRAWSVLKVLELSGRASTLQDIPYQSLTRASASPGSHRRLAARILRTSVLKVLELSGRASTLQDIPYGPQALMDPTAGLSIKIPIPDGIISTLIPPHTLPISRLVHFPTSPTQNPPLLLRENLFSPSPSLINDSSSRLILSPPIPSLADVKALANQARHAVDHGKASFPYPVQNEGQSGKQDSVRLPLWVITFWNHEHDIIKAKTAWISAIAWLEESHFRKWFPTVKSRRLPLLMLWLRQFPSYLGNGSSKSYRLFTYLKVSNVGFDWLLARCNACPRSSDALSPWLFLHRVALL</sequence>
<protein>
    <submittedName>
        <fullName evidence="1">Uncharacterized protein</fullName>
    </submittedName>
</protein>